<dbReference type="InterPro" id="IPR028146">
    <property type="entry name" value="PRKCSH_N"/>
</dbReference>
<dbReference type="Proteomes" id="UP001357485">
    <property type="component" value="Unassembled WGS sequence"/>
</dbReference>
<keyword evidence="1" id="KW-0175">Coiled coil</keyword>
<protein>
    <recommendedName>
        <fullName evidence="3">Glucosidase II beta subunit N-terminal domain-containing protein</fullName>
    </recommendedName>
</protein>
<sequence>MTICRIEDEGYRGVRLSGFCIAKFYKSSERFTCISNPSVHLSLSRINDDYCDCPDGSDEPGTSACSYLSPLSPPSPADVANDDGNNSTIALPGFYCKNKGHQPGYIPFTNVNDGICDYELCCDGSDEWEGVGGIRCEDRCKEIGAEYRKHDEQRQKALGAANKKRRELVTESARLRKEVEDRIQSLGTQIQGAELKVSSLETELADIERKEKGKVVKGPGKGSRFTVLAGLAKERIGELRDSLVRVRQERDSSRERVKELEVILATFKDEYNPNFNDEGVKRAVRSWEEYAARDKGSDGDVAHDRDLDEITKADADNGIQWE</sequence>
<gene>
    <name evidence="4" type="ORF">LTR16_003085</name>
</gene>
<dbReference type="InterPro" id="IPR039794">
    <property type="entry name" value="Gtb1-like"/>
</dbReference>
<name>A0ABR0LYF0_9PEZI</name>
<feature type="coiled-coil region" evidence="1">
    <location>
        <begin position="243"/>
        <end position="270"/>
    </location>
</feature>
<evidence type="ECO:0000313" key="4">
    <source>
        <dbReference type="EMBL" id="KAK5256516.1"/>
    </source>
</evidence>
<comment type="caution">
    <text evidence="4">The sequence shown here is derived from an EMBL/GenBank/DDBJ whole genome shotgun (WGS) entry which is preliminary data.</text>
</comment>
<keyword evidence="5" id="KW-1185">Reference proteome</keyword>
<feature type="domain" description="Glucosidase II beta subunit N-terminal" evidence="3">
    <location>
        <begin position="29"/>
        <end position="66"/>
    </location>
</feature>
<feature type="coiled-coil region" evidence="1">
    <location>
        <begin position="158"/>
        <end position="210"/>
    </location>
</feature>
<dbReference type="PANTHER" id="PTHR12630">
    <property type="entry name" value="N-LINKED OLIGOSACCHARIDE PROCESSING"/>
    <property type="match status" value="1"/>
</dbReference>
<feature type="domain" description="Glucosidase II beta subunit N-terminal" evidence="3">
    <location>
        <begin position="84"/>
        <end position="191"/>
    </location>
</feature>
<reference evidence="4 5" key="1">
    <citation type="submission" date="2023-08" db="EMBL/GenBank/DDBJ databases">
        <title>Black Yeasts Isolated from many extreme environments.</title>
        <authorList>
            <person name="Coleine C."/>
            <person name="Stajich J.E."/>
            <person name="Selbmann L."/>
        </authorList>
    </citation>
    <scope>NUCLEOTIDE SEQUENCE [LARGE SCALE GENOMIC DNA]</scope>
    <source>
        <strain evidence="4 5">CCFEE 536</strain>
    </source>
</reference>
<dbReference type="Pfam" id="PF12999">
    <property type="entry name" value="PRKCSH-like"/>
    <property type="match status" value="2"/>
</dbReference>
<evidence type="ECO:0000259" key="3">
    <source>
        <dbReference type="Pfam" id="PF12999"/>
    </source>
</evidence>
<dbReference type="EMBL" id="JAVRRA010008498">
    <property type="protein sequence ID" value="KAK5256516.1"/>
    <property type="molecule type" value="Genomic_DNA"/>
</dbReference>
<feature type="compositionally biased region" description="Basic and acidic residues" evidence="2">
    <location>
        <begin position="293"/>
        <end position="315"/>
    </location>
</feature>
<evidence type="ECO:0000256" key="2">
    <source>
        <dbReference type="SAM" id="MobiDB-lite"/>
    </source>
</evidence>
<evidence type="ECO:0000256" key="1">
    <source>
        <dbReference type="SAM" id="Coils"/>
    </source>
</evidence>
<feature type="region of interest" description="Disordered" evidence="2">
    <location>
        <begin position="293"/>
        <end position="322"/>
    </location>
</feature>
<feature type="non-terminal residue" evidence="4">
    <location>
        <position position="322"/>
    </location>
</feature>
<dbReference type="PANTHER" id="PTHR12630:SF1">
    <property type="entry name" value="GLUCOSIDASE 2 SUBUNIT BETA"/>
    <property type="match status" value="1"/>
</dbReference>
<evidence type="ECO:0000313" key="5">
    <source>
        <dbReference type="Proteomes" id="UP001357485"/>
    </source>
</evidence>
<proteinExistence type="predicted"/>
<accession>A0ABR0LYF0</accession>
<organism evidence="4 5">
    <name type="scientific">Cryomyces antarcticus</name>
    <dbReference type="NCBI Taxonomy" id="329879"/>
    <lineage>
        <taxon>Eukaryota</taxon>
        <taxon>Fungi</taxon>
        <taxon>Dikarya</taxon>
        <taxon>Ascomycota</taxon>
        <taxon>Pezizomycotina</taxon>
        <taxon>Dothideomycetes</taxon>
        <taxon>Dothideomycetes incertae sedis</taxon>
        <taxon>Cryomyces</taxon>
    </lineage>
</organism>